<name>A0ABU2GKK4_9EURY</name>
<sequence length="100" mass="10971">MSEDEPAQHCELAEQVNLLAALKSAAIEHLDVDTHRVIAIYQSAVLMIIVTEGQITSAMAIDVELWSPPPYDPDYEPSEILSMFSDRLPAVTAVTETEST</sequence>
<dbReference type="Proteomes" id="UP001257060">
    <property type="component" value="Unassembled WGS sequence"/>
</dbReference>
<organism evidence="1 2">
    <name type="scientific">Halogeometricum salsisoli</name>
    <dbReference type="NCBI Taxonomy" id="2950536"/>
    <lineage>
        <taxon>Archaea</taxon>
        <taxon>Methanobacteriati</taxon>
        <taxon>Methanobacteriota</taxon>
        <taxon>Stenosarchaea group</taxon>
        <taxon>Halobacteria</taxon>
        <taxon>Halobacteriales</taxon>
        <taxon>Haloferacaceae</taxon>
        <taxon>Halogeometricum</taxon>
    </lineage>
</organism>
<keyword evidence="2" id="KW-1185">Reference proteome</keyword>
<gene>
    <name evidence="1" type="ORF">NDI76_21690</name>
</gene>
<proteinExistence type="predicted"/>
<reference evidence="1 2" key="1">
    <citation type="submission" date="2022-06" db="EMBL/GenBank/DDBJ databases">
        <title>Halogeometricum sp. a new haloarchaeum isolate from saline soil.</title>
        <authorList>
            <person name="Strakova D."/>
            <person name="Galisteo C."/>
            <person name="Sanchez-Porro C."/>
            <person name="Ventosa A."/>
        </authorList>
    </citation>
    <scope>NUCLEOTIDE SEQUENCE [LARGE SCALE GENOMIC DNA]</scope>
    <source>
        <strain evidence="1 2">S1BR25-6</strain>
    </source>
</reference>
<dbReference type="EMBL" id="JAMQOP010000006">
    <property type="protein sequence ID" value="MDS0301349.1"/>
    <property type="molecule type" value="Genomic_DNA"/>
</dbReference>
<protein>
    <submittedName>
        <fullName evidence="1">Uncharacterized protein</fullName>
    </submittedName>
</protein>
<dbReference type="RefSeq" id="WP_310926231.1">
    <property type="nucleotide sequence ID" value="NZ_JAMQOP010000006.1"/>
</dbReference>
<accession>A0ABU2GKK4</accession>
<evidence type="ECO:0000313" key="2">
    <source>
        <dbReference type="Proteomes" id="UP001257060"/>
    </source>
</evidence>
<comment type="caution">
    <text evidence="1">The sequence shown here is derived from an EMBL/GenBank/DDBJ whole genome shotgun (WGS) entry which is preliminary data.</text>
</comment>
<evidence type="ECO:0000313" key="1">
    <source>
        <dbReference type="EMBL" id="MDS0301349.1"/>
    </source>
</evidence>